<name>A0ABT1N7N0_9GAMM</name>
<proteinExistence type="predicted"/>
<dbReference type="Pfam" id="PF17761">
    <property type="entry name" value="DUF1016_N"/>
    <property type="match status" value="1"/>
</dbReference>
<dbReference type="Gene3D" id="3.40.1350.10">
    <property type="match status" value="1"/>
</dbReference>
<reference evidence="3 4" key="1">
    <citation type="submission" date="2022-07" db="EMBL/GenBank/DDBJ databases">
        <title>Photobacterium pectinilyticum sp. nov., a marine bacterium isolated from surface seawater of Qingdao offshore.</title>
        <authorList>
            <person name="Wang X."/>
        </authorList>
    </citation>
    <scope>NUCLEOTIDE SEQUENCE [LARGE SCALE GENOMIC DNA]</scope>
    <source>
        <strain evidence="3 4">ZSDE20</strain>
    </source>
</reference>
<accession>A0ABT1N7N0</accession>
<dbReference type="EMBL" id="JANEYT010000087">
    <property type="protein sequence ID" value="MCQ1060757.1"/>
    <property type="molecule type" value="Genomic_DNA"/>
</dbReference>
<evidence type="ECO:0000313" key="4">
    <source>
        <dbReference type="Proteomes" id="UP001524460"/>
    </source>
</evidence>
<feature type="domain" description="YhcG N-terminal" evidence="2">
    <location>
        <begin position="2"/>
        <end position="105"/>
    </location>
</feature>
<dbReference type="Proteomes" id="UP001524460">
    <property type="component" value="Unassembled WGS sequence"/>
</dbReference>
<dbReference type="InterPro" id="IPR009362">
    <property type="entry name" value="YhcG_C"/>
</dbReference>
<dbReference type="PANTHER" id="PTHR30547">
    <property type="entry name" value="UNCHARACTERIZED PROTEIN YHCG-RELATED"/>
    <property type="match status" value="1"/>
</dbReference>
<evidence type="ECO:0000259" key="2">
    <source>
        <dbReference type="Pfam" id="PF17761"/>
    </source>
</evidence>
<dbReference type="InterPro" id="IPR053148">
    <property type="entry name" value="PD-DEXK-like_domain"/>
</dbReference>
<keyword evidence="4" id="KW-1185">Reference proteome</keyword>
<dbReference type="InterPro" id="IPR011856">
    <property type="entry name" value="tRNA_endonuc-like_dom_sf"/>
</dbReference>
<dbReference type="Pfam" id="PF06250">
    <property type="entry name" value="YhcG_C"/>
    <property type="match status" value="1"/>
</dbReference>
<evidence type="ECO:0000313" key="3">
    <source>
        <dbReference type="EMBL" id="MCQ1060757.1"/>
    </source>
</evidence>
<organism evidence="3 4">
    <name type="scientific">Photobacterium pectinilyticum</name>
    <dbReference type="NCBI Taxonomy" id="2906793"/>
    <lineage>
        <taxon>Bacteria</taxon>
        <taxon>Pseudomonadati</taxon>
        <taxon>Pseudomonadota</taxon>
        <taxon>Gammaproteobacteria</taxon>
        <taxon>Vibrionales</taxon>
        <taxon>Vibrionaceae</taxon>
        <taxon>Photobacterium</taxon>
    </lineage>
</organism>
<dbReference type="PANTHER" id="PTHR30547:SF0">
    <property type="entry name" value="BLR8175 PROTEIN"/>
    <property type="match status" value="1"/>
</dbReference>
<gene>
    <name evidence="3" type="ORF">NHN17_22180</name>
</gene>
<sequence length="302" mass="34375">MQQQEEKGWGNNVIDTLANDLKIAFPTMKGFSPRNLRAMKQVVMAWEQDPKWLQLVAKLPWGHNLHLLQKLNTIEERAWYAAKAIEKGWSRNVLAIQVETKLIHREGNAINNFHLTLPDTHSDLASETFKDPYCFDFLNIDSSSRERDIEKALVSHVTKFLLELGQGFALVGQQHRLTIGGDEFFIDLLFYHLELRCYVVIELKATDFKPEHLAQLNFYLAAIDAEVKKPDDAPTIGLLLCRKKNRVVAEYAVRNQNSPIGIAEFKLDELLPDELESKLPAIEDIEAILSQELLSNGVSGND</sequence>
<comment type="caution">
    <text evidence="3">The sequence shown here is derived from an EMBL/GenBank/DDBJ whole genome shotgun (WGS) entry which is preliminary data.</text>
</comment>
<evidence type="ECO:0000259" key="1">
    <source>
        <dbReference type="Pfam" id="PF06250"/>
    </source>
</evidence>
<dbReference type="InterPro" id="IPR041527">
    <property type="entry name" value="YhcG_N"/>
</dbReference>
<protein>
    <submittedName>
        <fullName evidence="3">PDDEXK nuclease domain-containing protein</fullName>
    </submittedName>
</protein>
<feature type="domain" description="YhcG PDDEXK nuclease" evidence="1">
    <location>
        <begin position="127"/>
        <end position="280"/>
    </location>
</feature>